<dbReference type="InterPro" id="IPR002347">
    <property type="entry name" value="SDR_fam"/>
</dbReference>
<organism evidence="4 5">
    <name type="scientific">Nostoc minutum NIES-26</name>
    <dbReference type="NCBI Taxonomy" id="1844469"/>
    <lineage>
        <taxon>Bacteria</taxon>
        <taxon>Bacillati</taxon>
        <taxon>Cyanobacteriota</taxon>
        <taxon>Cyanophyceae</taxon>
        <taxon>Nostocales</taxon>
        <taxon>Nostocaceae</taxon>
        <taxon>Nostoc</taxon>
    </lineage>
</organism>
<evidence type="ECO:0000256" key="3">
    <source>
        <dbReference type="RuleBase" id="RU000363"/>
    </source>
</evidence>
<dbReference type="SUPFAM" id="SSF51735">
    <property type="entry name" value="NAD(P)-binding Rossmann-fold domains"/>
    <property type="match status" value="1"/>
</dbReference>
<dbReference type="GO" id="GO:0016491">
    <property type="term" value="F:oxidoreductase activity"/>
    <property type="evidence" value="ECO:0007669"/>
    <property type="project" value="UniProtKB-KW"/>
</dbReference>
<dbReference type="Gene3D" id="3.40.50.720">
    <property type="entry name" value="NAD(P)-binding Rossmann-like Domain"/>
    <property type="match status" value="1"/>
</dbReference>
<name>A0A367R7E8_9NOSO</name>
<keyword evidence="5" id="KW-1185">Reference proteome</keyword>
<sequence>MKTTNHLNREKTALITGASGGIGYELAKLFARDGYNLVLVARSEEKLTQIAKEFSEKSGIKVEIIVKDLSLATTPAEIFTKLQQAAIKIDVLVNNAGFGSYGFFHETDLKTELEMLQVNVVSLTHLTKLFLKDMVEQGYGKILNVSSGAAFQPGPLLAVYFATKAYVLSFSEAIANELEGTGVTVTVVCPGTTASGFQQRAAMEESKLVTSQNVMDAETVAKISYQGLMSNKTVVVPGIKNKLLAEAVRFTPRKMVVKIARSMNSK</sequence>
<dbReference type="GO" id="GO:0016020">
    <property type="term" value="C:membrane"/>
    <property type="evidence" value="ECO:0007669"/>
    <property type="project" value="TreeGrafter"/>
</dbReference>
<protein>
    <submittedName>
        <fullName evidence="4">Short-chain dehydrogenase</fullName>
    </submittedName>
</protein>
<evidence type="ECO:0000313" key="4">
    <source>
        <dbReference type="EMBL" id="RCJ32029.1"/>
    </source>
</evidence>
<evidence type="ECO:0000313" key="5">
    <source>
        <dbReference type="Proteomes" id="UP000252107"/>
    </source>
</evidence>
<dbReference type="InterPro" id="IPR036291">
    <property type="entry name" value="NAD(P)-bd_dom_sf"/>
</dbReference>
<proteinExistence type="inferred from homology"/>
<keyword evidence="2" id="KW-0560">Oxidoreductase</keyword>
<dbReference type="PANTHER" id="PTHR44196">
    <property type="entry name" value="DEHYDROGENASE/REDUCTASE SDR FAMILY MEMBER 7B"/>
    <property type="match status" value="1"/>
</dbReference>
<evidence type="ECO:0000256" key="2">
    <source>
        <dbReference type="ARBA" id="ARBA00023002"/>
    </source>
</evidence>
<dbReference type="CDD" id="cd05233">
    <property type="entry name" value="SDR_c"/>
    <property type="match status" value="1"/>
</dbReference>
<dbReference type="EMBL" id="LXQD01000215">
    <property type="protein sequence ID" value="RCJ32029.1"/>
    <property type="molecule type" value="Genomic_DNA"/>
</dbReference>
<dbReference type="PRINTS" id="PR00080">
    <property type="entry name" value="SDRFAMILY"/>
</dbReference>
<dbReference type="PANTHER" id="PTHR44196:SF2">
    <property type="entry name" value="SHORT-CHAIN DEHYDROGENASE-RELATED"/>
    <property type="match status" value="1"/>
</dbReference>
<accession>A0A367R7E8</accession>
<comment type="caution">
    <text evidence="4">The sequence shown here is derived from an EMBL/GenBank/DDBJ whole genome shotgun (WGS) entry which is preliminary data.</text>
</comment>
<dbReference type="PIRSF" id="PIRSF000126">
    <property type="entry name" value="11-beta-HSD1"/>
    <property type="match status" value="1"/>
</dbReference>
<dbReference type="Proteomes" id="UP000252107">
    <property type="component" value="Unassembled WGS sequence"/>
</dbReference>
<comment type="similarity">
    <text evidence="1 3">Belongs to the short-chain dehydrogenases/reductases (SDR) family.</text>
</comment>
<evidence type="ECO:0000256" key="1">
    <source>
        <dbReference type="ARBA" id="ARBA00006484"/>
    </source>
</evidence>
<dbReference type="PRINTS" id="PR00081">
    <property type="entry name" value="GDHRDH"/>
</dbReference>
<reference evidence="4" key="1">
    <citation type="submission" date="2016-04" db="EMBL/GenBank/DDBJ databases">
        <authorList>
            <person name="Tabuchi Yagui T.R."/>
        </authorList>
    </citation>
    <scope>NUCLEOTIDE SEQUENCE [LARGE SCALE GENOMIC DNA]</scope>
    <source>
        <strain evidence="4">NIES-26</strain>
    </source>
</reference>
<dbReference type="Pfam" id="PF00106">
    <property type="entry name" value="adh_short"/>
    <property type="match status" value="1"/>
</dbReference>
<dbReference type="AlphaFoldDB" id="A0A367R7E8"/>
<gene>
    <name evidence="4" type="ORF">A6770_19490</name>
</gene>